<gene>
    <name evidence="3" type="ORF">A3B04_01625</name>
</gene>
<dbReference type="Proteomes" id="UP000177126">
    <property type="component" value="Unassembled WGS sequence"/>
</dbReference>
<accession>A0A1G2FQ10</accession>
<dbReference type="PANTHER" id="PTHR21340">
    <property type="entry name" value="DIADENOSINE 5,5-P1,P4-TETRAPHOSPHATE PYROPHOSPHOHYDROLASE MUTT"/>
    <property type="match status" value="1"/>
</dbReference>
<evidence type="ECO:0000313" key="4">
    <source>
        <dbReference type="Proteomes" id="UP000177126"/>
    </source>
</evidence>
<dbReference type="InterPro" id="IPR015797">
    <property type="entry name" value="NUDIX_hydrolase-like_dom_sf"/>
</dbReference>
<evidence type="ECO:0000259" key="2">
    <source>
        <dbReference type="PROSITE" id="PS51462"/>
    </source>
</evidence>
<dbReference type="PROSITE" id="PS51462">
    <property type="entry name" value="NUDIX"/>
    <property type="match status" value="1"/>
</dbReference>
<dbReference type="EMBL" id="MHNF01000051">
    <property type="protein sequence ID" value="OGZ39611.1"/>
    <property type="molecule type" value="Genomic_DNA"/>
</dbReference>
<dbReference type="InterPro" id="IPR051325">
    <property type="entry name" value="Nudix_hydrolase_domain"/>
</dbReference>
<keyword evidence="1" id="KW-0378">Hydrolase</keyword>
<dbReference type="GO" id="GO:0004081">
    <property type="term" value="F:bis(5'-nucleosyl)-tetraphosphatase (asymmetrical) activity"/>
    <property type="evidence" value="ECO:0007669"/>
    <property type="project" value="TreeGrafter"/>
</dbReference>
<dbReference type="PANTHER" id="PTHR21340:SF0">
    <property type="entry name" value="BIS(5'-NUCLEOSYL)-TETRAPHOSPHATASE [ASYMMETRICAL]"/>
    <property type="match status" value="1"/>
</dbReference>
<dbReference type="CDD" id="cd03674">
    <property type="entry name" value="NUDIX_Hydrolase"/>
    <property type="match status" value="1"/>
</dbReference>
<feature type="domain" description="Nudix hydrolase" evidence="2">
    <location>
        <begin position="46"/>
        <end position="179"/>
    </location>
</feature>
<evidence type="ECO:0000313" key="3">
    <source>
        <dbReference type="EMBL" id="OGZ39611.1"/>
    </source>
</evidence>
<dbReference type="Pfam" id="PF00293">
    <property type="entry name" value="NUDIX"/>
    <property type="match status" value="1"/>
</dbReference>
<comment type="caution">
    <text evidence="3">The sequence shown here is derived from an EMBL/GenBank/DDBJ whole genome shotgun (WGS) entry which is preliminary data.</text>
</comment>
<reference evidence="3 4" key="1">
    <citation type="journal article" date="2016" name="Nat. Commun.">
        <title>Thousands of microbial genomes shed light on interconnected biogeochemical processes in an aquifer system.</title>
        <authorList>
            <person name="Anantharaman K."/>
            <person name="Brown C.T."/>
            <person name="Hug L.A."/>
            <person name="Sharon I."/>
            <person name="Castelle C.J."/>
            <person name="Probst A.J."/>
            <person name="Thomas B.C."/>
            <person name="Singh A."/>
            <person name="Wilkins M.J."/>
            <person name="Karaoz U."/>
            <person name="Brodie E.L."/>
            <person name="Williams K.H."/>
            <person name="Hubbard S.S."/>
            <person name="Banfield J.F."/>
        </authorList>
    </citation>
    <scope>NUCLEOTIDE SEQUENCE [LARGE SCALE GENOMIC DNA]</scope>
</reference>
<organism evidence="3 4">
    <name type="scientific">Candidatus Portnoybacteria bacterium RIFCSPLOWO2_02_FULL_39_11</name>
    <dbReference type="NCBI Taxonomy" id="1802001"/>
    <lineage>
        <taxon>Bacteria</taxon>
        <taxon>Candidatus Portnoyibacteriota</taxon>
    </lineage>
</organism>
<dbReference type="InterPro" id="IPR000086">
    <property type="entry name" value="NUDIX_hydrolase_dom"/>
</dbReference>
<dbReference type="SUPFAM" id="SSF55811">
    <property type="entry name" value="Nudix"/>
    <property type="match status" value="1"/>
</dbReference>
<proteinExistence type="predicted"/>
<protein>
    <recommendedName>
        <fullName evidence="2">Nudix hydrolase domain-containing protein</fullName>
    </recommendedName>
</protein>
<evidence type="ECO:0000256" key="1">
    <source>
        <dbReference type="ARBA" id="ARBA00022801"/>
    </source>
</evidence>
<name>A0A1G2FQ10_9BACT</name>
<sequence>MRNQIKQLIQSIKSLDALEAEQVADAISWIDSGEEIFRIGKPATPPKHLVSYFILIDPAKKKIMLVDHLKSGLWLPAGGHVEKDEHPVATVEREIWEELKMPADFLSKDPFFLTRMVTVGNINGGHTDVCLWYVLKADPEKEINYDPREFKGYKWFDYQEILNTDISKFDAHMRRFAEKLFVSDLVKI</sequence>
<dbReference type="Gene3D" id="3.90.79.10">
    <property type="entry name" value="Nucleoside Triphosphate Pyrophosphohydrolase"/>
    <property type="match status" value="1"/>
</dbReference>
<dbReference type="AlphaFoldDB" id="A0A1G2FQ10"/>
<dbReference type="GO" id="GO:0006754">
    <property type="term" value="P:ATP biosynthetic process"/>
    <property type="evidence" value="ECO:0007669"/>
    <property type="project" value="TreeGrafter"/>
</dbReference>
<dbReference type="GO" id="GO:0006167">
    <property type="term" value="P:AMP biosynthetic process"/>
    <property type="evidence" value="ECO:0007669"/>
    <property type="project" value="TreeGrafter"/>
</dbReference>